<gene>
    <name evidence="2" type="ORF">RFI_17698</name>
</gene>
<keyword evidence="1" id="KW-0472">Membrane</keyword>
<organism evidence="2 3">
    <name type="scientific">Reticulomyxa filosa</name>
    <dbReference type="NCBI Taxonomy" id="46433"/>
    <lineage>
        <taxon>Eukaryota</taxon>
        <taxon>Sar</taxon>
        <taxon>Rhizaria</taxon>
        <taxon>Retaria</taxon>
        <taxon>Foraminifera</taxon>
        <taxon>Monothalamids</taxon>
        <taxon>Reticulomyxidae</taxon>
        <taxon>Reticulomyxa</taxon>
    </lineage>
</organism>
<feature type="transmembrane region" description="Helical" evidence="1">
    <location>
        <begin position="185"/>
        <end position="203"/>
    </location>
</feature>
<keyword evidence="1" id="KW-1133">Transmembrane helix</keyword>
<reference evidence="2 3" key="1">
    <citation type="journal article" date="2013" name="Curr. Biol.">
        <title>The Genome of the Foraminiferan Reticulomyxa filosa.</title>
        <authorList>
            <person name="Glockner G."/>
            <person name="Hulsmann N."/>
            <person name="Schleicher M."/>
            <person name="Noegel A.A."/>
            <person name="Eichinger L."/>
            <person name="Gallinger C."/>
            <person name="Pawlowski J."/>
            <person name="Sierra R."/>
            <person name="Euteneuer U."/>
            <person name="Pillet L."/>
            <person name="Moustafa A."/>
            <person name="Platzer M."/>
            <person name="Groth M."/>
            <person name="Szafranski K."/>
            <person name="Schliwa M."/>
        </authorList>
    </citation>
    <scope>NUCLEOTIDE SEQUENCE [LARGE SCALE GENOMIC DNA]</scope>
</reference>
<evidence type="ECO:0000313" key="2">
    <source>
        <dbReference type="EMBL" id="ETO19532.1"/>
    </source>
</evidence>
<keyword evidence="3" id="KW-1185">Reference proteome</keyword>
<evidence type="ECO:0000313" key="3">
    <source>
        <dbReference type="Proteomes" id="UP000023152"/>
    </source>
</evidence>
<feature type="transmembrane region" description="Helical" evidence="1">
    <location>
        <begin position="157"/>
        <end position="179"/>
    </location>
</feature>
<dbReference type="Proteomes" id="UP000023152">
    <property type="component" value="Unassembled WGS sequence"/>
</dbReference>
<dbReference type="EMBL" id="ASPP01013569">
    <property type="protein sequence ID" value="ETO19532.1"/>
    <property type="molecule type" value="Genomic_DNA"/>
</dbReference>
<name>X6N2J5_RETFI</name>
<accession>X6N2J5</accession>
<keyword evidence="1" id="KW-0812">Transmembrane</keyword>
<evidence type="ECO:0000256" key="1">
    <source>
        <dbReference type="SAM" id="Phobius"/>
    </source>
</evidence>
<feature type="transmembrane region" description="Helical" evidence="1">
    <location>
        <begin position="43"/>
        <end position="62"/>
    </location>
</feature>
<feature type="transmembrane region" description="Helical" evidence="1">
    <location>
        <begin position="68"/>
        <end position="89"/>
    </location>
</feature>
<proteinExistence type="predicted"/>
<dbReference type="AlphaFoldDB" id="X6N2J5"/>
<sequence length="210" mass="24928">MIFYDIKWTQATSTEQWKKLLNPKIGQHNWFIKHRFTYGRLHFTGRVTYLALFIAAVALGVALWKDIYIAYGIYFFLFITPYIGISFLWKFVPTFEDSFLVLCFHFWNTIHTQVIHIHVHIHIHIWYEGHKKKKYVHTHIHTKKPKKKKVMEELSKVFRVVTGSVLCLLGQVAIDAFVAEPCTRYYFVAIFCGGFCVQIILYWNTRIGLF</sequence>
<protein>
    <submittedName>
        <fullName evidence="2">Uncharacterized protein</fullName>
    </submittedName>
</protein>
<comment type="caution">
    <text evidence="2">The sequence shown here is derived from an EMBL/GenBank/DDBJ whole genome shotgun (WGS) entry which is preliminary data.</text>
</comment>